<dbReference type="InterPro" id="IPR011989">
    <property type="entry name" value="ARM-like"/>
</dbReference>
<organism evidence="2 3">
    <name type="scientific">Planctopirus hydrillae</name>
    <dbReference type="NCBI Taxonomy" id="1841610"/>
    <lineage>
        <taxon>Bacteria</taxon>
        <taxon>Pseudomonadati</taxon>
        <taxon>Planctomycetota</taxon>
        <taxon>Planctomycetia</taxon>
        <taxon>Planctomycetales</taxon>
        <taxon>Planctomycetaceae</taxon>
        <taxon>Planctopirus</taxon>
    </lineage>
</organism>
<dbReference type="SUPFAM" id="SSF48371">
    <property type="entry name" value="ARM repeat"/>
    <property type="match status" value="1"/>
</dbReference>
<gene>
    <name evidence="2" type="ORF">A6X21_01875</name>
</gene>
<sequence length="507" mass="56407">MTQIPKTIYNVVGFFRSVDFVMVRILRDSWDQRAASFPSGIGRWVRGHVVVVLCSLAGMGLLVSSAQADVIKLTTGGEIRGKLSKPLSAAKAPTPGKPVPNKTDPETPVSSSPLQTPPVPPTMVDEPVTILLATGGEVTILRSQIAFVTPRSPVAEEYETRAEEVADTVAARWELANWARQRGLTKQREEQLREILRLDPEDEKAHQGLNHTFQEGKWVDRDEWMMAKGYVKYKGRYITLQELELLERSKAELEAEQAWFPKIRLWMNWLASENPQRNAEGLFQFEQLTDPDATAAIERFVMKDARRNFRLVGISSLSKLKGERPATALARAALFDDDMEIRYSAVSGVAEEFLPQARGFWARHLRHDLNTVVCRAGRALLVKGDDSSIDPLIEALVTRHRYQVQVPVTDGASATGLRSGGSTSSPLIPGANNRIFLPDGQVINGGGTIVPDTMTPRPMKTITVEQVHQNEEVREALMKLTGQNFGFDQRTWRLWRSAQKAGALPPA</sequence>
<evidence type="ECO:0000313" key="3">
    <source>
        <dbReference type="Proteomes" id="UP000094828"/>
    </source>
</evidence>
<protein>
    <submittedName>
        <fullName evidence="2">Uncharacterized protein</fullName>
    </submittedName>
</protein>
<evidence type="ECO:0000313" key="2">
    <source>
        <dbReference type="EMBL" id="ODA36844.1"/>
    </source>
</evidence>
<dbReference type="Gene3D" id="1.25.10.10">
    <property type="entry name" value="Leucine-rich Repeat Variant"/>
    <property type="match status" value="1"/>
</dbReference>
<dbReference type="InterPro" id="IPR016024">
    <property type="entry name" value="ARM-type_fold"/>
</dbReference>
<dbReference type="EMBL" id="LYDR01000001">
    <property type="protein sequence ID" value="ODA36844.1"/>
    <property type="molecule type" value="Genomic_DNA"/>
</dbReference>
<keyword evidence="3" id="KW-1185">Reference proteome</keyword>
<name>A0A1C3EUM2_9PLAN</name>
<comment type="caution">
    <text evidence="2">The sequence shown here is derived from an EMBL/GenBank/DDBJ whole genome shotgun (WGS) entry which is preliminary data.</text>
</comment>
<dbReference type="Proteomes" id="UP000094828">
    <property type="component" value="Unassembled WGS sequence"/>
</dbReference>
<feature type="region of interest" description="Disordered" evidence="1">
    <location>
        <begin position="84"/>
        <end position="122"/>
    </location>
</feature>
<accession>A0A1C3EUM2</accession>
<reference evidence="2 3" key="1">
    <citation type="submission" date="2016-05" db="EMBL/GenBank/DDBJ databases">
        <title>Genomic and physiological characterization of Planctopirus sp. isolated from fresh water lake.</title>
        <authorList>
            <person name="Subhash Y."/>
            <person name="Ramana C."/>
        </authorList>
    </citation>
    <scope>NUCLEOTIDE SEQUENCE [LARGE SCALE GENOMIC DNA]</scope>
    <source>
        <strain evidence="2 3">JC280</strain>
    </source>
</reference>
<dbReference type="AlphaFoldDB" id="A0A1C3EUM2"/>
<evidence type="ECO:0000256" key="1">
    <source>
        <dbReference type="SAM" id="MobiDB-lite"/>
    </source>
</evidence>
<proteinExistence type="predicted"/>